<dbReference type="AlphaFoldDB" id="A0ABD1VZ94"/>
<sequence length="322" mass="36502">MAPQSKPSTSEKGKEIVDESNAHKIARPVAPTYELNVSGEAEQRATIFSSWSAIVEREVDLDSLNHTTLSAIIHDNRWTRLCSKPHSIYLEVVREFMVNFNLTITDEGKEHAYETHVQGVWVPFSPDVIGHFYGVPEGSDAPAITNWSTVARAIYPDEHPKPWPHSNVVRHGHMSDELRLLHSFMASNITPTTHLIEIYPARMTILYQMETGHNFNFGEHIFNIITDLASNPKGRSKLIFSDLISVLCKRAQVSMHSSEMDKVKTPILCLRSVRHSIGQVHRHANERRLAAELEGKDEDNSPANEDEPIESDTLFMPQRIQR</sequence>
<evidence type="ECO:0000313" key="3">
    <source>
        <dbReference type="EMBL" id="KAL2542704.1"/>
    </source>
</evidence>
<comment type="caution">
    <text evidence="3">The sequence shown here is derived from an EMBL/GenBank/DDBJ whole genome shotgun (WGS) entry which is preliminary data.</text>
</comment>
<feature type="region of interest" description="Disordered" evidence="1">
    <location>
        <begin position="292"/>
        <end position="322"/>
    </location>
</feature>
<feature type="compositionally biased region" description="Basic and acidic residues" evidence="1">
    <location>
        <begin position="9"/>
        <end position="21"/>
    </location>
</feature>
<dbReference type="Pfam" id="PF20167">
    <property type="entry name" value="Transposase_32"/>
    <property type="match status" value="1"/>
</dbReference>
<dbReference type="EMBL" id="JBFOLK010000001">
    <property type="protein sequence ID" value="KAL2542704.1"/>
    <property type="molecule type" value="Genomic_DNA"/>
</dbReference>
<dbReference type="Proteomes" id="UP001604336">
    <property type="component" value="Unassembled WGS sequence"/>
</dbReference>
<reference evidence="4" key="1">
    <citation type="submission" date="2024-07" db="EMBL/GenBank/DDBJ databases">
        <title>Two chromosome-level genome assemblies of Korean endemic species Abeliophyllum distichum and Forsythia ovata (Oleaceae).</title>
        <authorList>
            <person name="Jang H."/>
        </authorList>
    </citation>
    <scope>NUCLEOTIDE SEQUENCE [LARGE SCALE GENOMIC DNA]</scope>
</reference>
<organism evidence="3 4">
    <name type="scientific">Abeliophyllum distichum</name>
    <dbReference type="NCBI Taxonomy" id="126358"/>
    <lineage>
        <taxon>Eukaryota</taxon>
        <taxon>Viridiplantae</taxon>
        <taxon>Streptophyta</taxon>
        <taxon>Embryophyta</taxon>
        <taxon>Tracheophyta</taxon>
        <taxon>Spermatophyta</taxon>
        <taxon>Magnoliopsida</taxon>
        <taxon>eudicotyledons</taxon>
        <taxon>Gunneridae</taxon>
        <taxon>Pentapetalae</taxon>
        <taxon>asterids</taxon>
        <taxon>lamiids</taxon>
        <taxon>Lamiales</taxon>
        <taxon>Oleaceae</taxon>
        <taxon>Forsythieae</taxon>
        <taxon>Abeliophyllum</taxon>
    </lineage>
</organism>
<evidence type="ECO:0000313" key="4">
    <source>
        <dbReference type="Proteomes" id="UP001604336"/>
    </source>
</evidence>
<proteinExistence type="predicted"/>
<gene>
    <name evidence="3" type="ORF">Adt_03682</name>
</gene>
<keyword evidence="4" id="KW-1185">Reference proteome</keyword>
<dbReference type="InterPro" id="IPR046796">
    <property type="entry name" value="Transposase_32_dom"/>
</dbReference>
<feature type="region of interest" description="Disordered" evidence="1">
    <location>
        <begin position="1"/>
        <end position="21"/>
    </location>
</feature>
<evidence type="ECO:0000256" key="1">
    <source>
        <dbReference type="SAM" id="MobiDB-lite"/>
    </source>
</evidence>
<evidence type="ECO:0000259" key="2">
    <source>
        <dbReference type="Pfam" id="PF20167"/>
    </source>
</evidence>
<accession>A0ABD1VZ94</accession>
<protein>
    <submittedName>
        <fullName evidence="3">Envelope-like</fullName>
    </submittedName>
</protein>
<name>A0ABD1VZ94_9LAMI</name>
<feature type="domain" description="Putative plant transposon protein" evidence="2">
    <location>
        <begin position="76"/>
        <end position="253"/>
    </location>
</feature>